<evidence type="ECO:0000259" key="1">
    <source>
        <dbReference type="Pfam" id="PF14588"/>
    </source>
</evidence>
<name>A0ABU5DK65_9BURK</name>
<accession>A0ABU5DK65</accession>
<dbReference type="SUPFAM" id="SSF55298">
    <property type="entry name" value="YjgF-like"/>
    <property type="match status" value="1"/>
</dbReference>
<dbReference type="EMBL" id="JAXCLA010000006">
    <property type="protein sequence ID" value="MDY0746693.1"/>
    <property type="molecule type" value="Genomic_DNA"/>
</dbReference>
<proteinExistence type="predicted"/>
<gene>
    <name evidence="2" type="ORF">SNE35_19430</name>
</gene>
<organism evidence="2 3">
    <name type="scientific">Roseateles agri</name>
    <dbReference type="NCBI Taxonomy" id="3098619"/>
    <lineage>
        <taxon>Bacteria</taxon>
        <taxon>Pseudomonadati</taxon>
        <taxon>Pseudomonadota</taxon>
        <taxon>Betaproteobacteria</taxon>
        <taxon>Burkholderiales</taxon>
        <taxon>Sphaerotilaceae</taxon>
        <taxon>Roseateles</taxon>
    </lineage>
</organism>
<comment type="caution">
    <text evidence="2">The sequence shown here is derived from an EMBL/GenBank/DDBJ whole genome shotgun (WGS) entry which is preliminary data.</text>
</comment>
<dbReference type="Gene3D" id="3.30.1330.40">
    <property type="entry name" value="RutC-like"/>
    <property type="match status" value="1"/>
</dbReference>
<dbReference type="Pfam" id="PF14588">
    <property type="entry name" value="YjgF_endoribonc"/>
    <property type="match status" value="1"/>
</dbReference>
<dbReference type="CDD" id="cd02199">
    <property type="entry name" value="YjgF_YER057c_UK114_like_1"/>
    <property type="match status" value="1"/>
</dbReference>
<evidence type="ECO:0000313" key="2">
    <source>
        <dbReference type="EMBL" id="MDY0746693.1"/>
    </source>
</evidence>
<dbReference type="InterPro" id="IPR035959">
    <property type="entry name" value="RutC-like_sf"/>
</dbReference>
<dbReference type="Proteomes" id="UP001285263">
    <property type="component" value="Unassembled WGS sequence"/>
</dbReference>
<feature type="domain" description="Endoribonuclease L-PSP/chorismate mutase-like" evidence="1">
    <location>
        <begin position="26"/>
        <end position="147"/>
    </location>
</feature>
<reference evidence="2 3" key="1">
    <citation type="submission" date="2023-11" db="EMBL/GenBank/DDBJ databases">
        <title>Paucibacter sp. nov., isolated from fresh soil in Korea.</title>
        <authorList>
            <person name="Le N.T.T."/>
        </authorList>
    </citation>
    <scope>NUCLEOTIDE SEQUENCE [LARGE SCALE GENOMIC DNA]</scope>
    <source>
        <strain evidence="2 3">R3-3</strain>
    </source>
</reference>
<evidence type="ECO:0000313" key="3">
    <source>
        <dbReference type="Proteomes" id="UP001285263"/>
    </source>
</evidence>
<protein>
    <submittedName>
        <fullName evidence="2">RidA family protein</fullName>
    </submittedName>
</protein>
<dbReference type="InterPro" id="IPR013813">
    <property type="entry name" value="Endoribo_LPSP/chorism_mut-like"/>
</dbReference>
<dbReference type="PANTHER" id="PTHR43760">
    <property type="entry name" value="ENDORIBONUCLEASE-RELATED"/>
    <property type="match status" value="1"/>
</dbReference>
<dbReference type="PANTHER" id="PTHR43760:SF1">
    <property type="entry name" value="ENDORIBONUCLEASE L-PSP_CHORISMATE MUTASE-LIKE DOMAIN-CONTAINING PROTEIN"/>
    <property type="match status" value="1"/>
</dbReference>
<dbReference type="RefSeq" id="WP_320424639.1">
    <property type="nucleotide sequence ID" value="NZ_JAXCLA010000006.1"/>
</dbReference>
<keyword evidence="3" id="KW-1185">Reference proteome</keyword>
<sequence>MTSDERFLALARELDCDFSGEIRIGGNYAPIAQDGRQLFVSGQIPRVGDRVLHVGVAGADIGLDEARRAAAICAMRGLALLQRRAGSLDAIGGIMRITVFVRSAPEFTQQSEVADGASDAIARVLGPRGAHSRTSVGVLQLPKGAVTEVDMIASLGLA</sequence>